<feature type="compositionally biased region" description="Low complexity" evidence="1">
    <location>
        <begin position="157"/>
        <end position="167"/>
    </location>
</feature>
<organism evidence="2 3">
    <name type="scientific">Lysinibacter cavernae</name>
    <dbReference type="NCBI Taxonomy" id="1640652"/>
    <lineage>
        <taxon>Bacteria</taxon>
        <taxon>Bacillati</taxon>
        <taxon>Actinomycetota</taxon>
        <taxon>Actinomycetes</taxon>
        <taxon>Micrococcales</taxon>
        <taxon>Microbacteriaceae</taxon>
        <taxon>Lysinibacter</taxon>
    </lineage>
</organism>
<name>A0A7X5QYZ8_9MICO</name>
<evidence type="ECO:0000313" key="3">
    <source>
        <dbReference type="Proteomes" id="UP000541033"/>
    </source>
</evidence>
<feature type="region of interest" description="Disordered" evidence="1">
    <location>
        <begin position="156"/>
        <end position="175"/>
    </location>
</feature>
<sequence length="175" mass="19381">MEDADNAYARLAEWGTYWAEQLGAAPAAPLAAVTGTGRDLAGLKASTTPSVARRRARWIATWLRAHHDRIVHLPGVAAYHDDLVDLVRTYAGRYDQDTHEKPLRKRLCVVCLTYKVTARTTWRGKIEVRCTECGQGYKTDFEEIFGADDERAMADLAASSSASQTQQTHDEVLGS</sequence>
<dbReference type="AlphaFoldDB" id="A0A7X5QYZ8"/>
<accession>A0A7X5QYZ8</accession>
<protein>
    <submittedName>
        <fullName evidence="2">Uncharacterized protein</fullName>
    </submittedName>
</protein>
<gene>
    <name evidence="2" type="ORF">FHX76_000402</name>
</gene>
<evidence type="ECO:0000313" key="2">
    <source>
        <dbReference type="EMBL" id="NIH52534.1"/>
    </source>
</evidence>
<dbReference type="EMBL" id="JAAMOX010000001">
    <property type="protein sequence ID" value="NIH52534.1"/>
    <property type="molecule type" value="Genomic_DNA"/>
</dbReference>
<keyword evidence="3" id="KW-1185">Reference proteome</keyword>
<dbReference type="RefSeq" id="WP_167147222.1">
    <property type="nucleotide sequence ID" value="NZ_JAAMOX010000001.1"/>
</dbReference>
<comment type="caution">
    <text evidence="2">The sequence shown here is derived from an EMBL/GenBank/DDBJ whole genome shotgun (WGS) entry which is preliminary data.</text>
</comment>
<evidence type="ECO:0000256" key="1">
    <source>
        <dbReference type="SAM" id="MobiDB-lite"/>
    </source>
</evidence>
<reference evidence="2 3" key="1">
    <citation type="submission" date="2020-02" db="EMBL/GenBank/DDBJ databases">
        <title>Sequencing the genomes of 1000 actinobacteria strains.</title>
        <authorList>
            <person name="Klenk H.-P."/>
        </authorList>
    </citation>
    <scope>NUCLEOTIDE SEQUENCE [LARGE SCALE GENOMIC DNA]</scope>
    <source>
        <strain evidence="2 3">DSM 27960</strain>
    </source>
</reference>
<proteinExistence type="predicted"/>
<dbReference type="Proteomes" id="UP000541033">
    <property type="component" value="Unassembled WGS sequence"/>
</dbReference>